<feature type="transmembrane region" description="Helical" evidence="1">
    <location>
        <begin position="26"/>
        <end position="48"/>
    </location>
</feature>
<accession>A0ABT3GYS2</accession>
<comment type="caution">
    <text evidence="2">The sequence shown here is derived from an EMBL/GenBank/DDBJ whole genome shotgun (WGS) entry which is preliminary data.</text>
</comment>
<evidence type="ECO:0000256" key="1">
    <source>
        <dbReference type="SAM" id="Phobius"/>
    </source>
</evidence>
<keyword evidence="3" id="KW-1185">Reference proteome</keyword>
<name>A0ABT3GYS2_9RHOB</name>
<protein>
    <submittedName>
        <fullName evidence="2">Uncharacterized protein</fullName>
    </submittedName>
</protein>
<keyword evidence="1" id="KW-1133">Transmembrane helix</keyword>
<evidence type="ECO:0000313" key="2">
    <source>
        <dbReference type="EMBL" id="MCW1932677.1"/>
    </source>
</evidence>
<keyword evidence="1" id="KW-0472">Membrane</keyword>
<dbReference type="Proteomes" id="UP001208938">
    <property type="component" value="Unassembled WGS sequence"/>
</dbReference>
<proteinExistence type="predicted"/>
<sequence length="216" mass="23344">MPAQIDGDTMAYCLPTRAPRLVAQSLILSLAATAAFGGTMADVSALCFDRSRDGLGIRATLEQEGWHQAVADRDGRYTDLATALVLEITDEGDDLDARFARAPQLAGNFEHMVLSGAARVYEKDAALLFVALRPLPEGGEQVTCILGMPRNPETDALMDQHGGAQDDAATGLLSRRVIEDDGTGTRSMRLWSRLTHEPAPTPLSDLFYMERLTPQG</sequence>
<dbReference type="RefSeq" id="WP_264505659.1">
    <property type="nucleotide sequence ID" value="NZ_JAPDFL010000001.1"/>
</dbReference>
<gene>
    <name evidence="2" type="ORF">OKW52_10510</name>
</gene>
<organism evidence="2 3">
    <name type="scientific">Pararhodobacter zhoushanensis</name>
    <dbReference type="NCBI Taxonomy" id="2479545"/>
    <lineage>
        <taxon>Bacteria</taxon>
        <taxon>Pseudomonadati</taxon>
        <taxon>Pseudomonadota</taxon>
        <taxon>Alphaproteobacteria</taxon>
        <taxon>Rhodobacterales</taxon>
        <taxon>Paracoccaceae</taxon>
        <taxon>Pararhodobacter</taxon>
    </lineage>
</organism>
<reference evidence="2 3" key="1">
    <citation type="submission" date="2022-10" db="EMBL/GenBank/DDBJ databases">
        <title>Pararhodobacter sp. nov., isolated from marine algae.</title>
        <authorList>
            <person name="Choi B.J."/>
            <person name="Kim J.M."/>
            <person name="Lee J.K."/>
            <person name="Choi D.G."/>
            <person name="Jeon C.O."/>
        </authorList>
    </citation>
    <scope>NUCLEOTIDE SEQUENCE [LARGE SCALE GENOMIC DNA]</scope>
    <source>
        <strain evidence="2 3">ZQ420</strain>
    </source>
</reference>
<keyword evidence="1" id="KW-0812">Transmembrane</keyword>
<dbReference type="EMBL" id="JAPDFL010000001">
    <property type="protein sequence ID" value="MCW1932677.1"/>
    <property type="molecule type" value="Genomic_DNA"/>
</dbReference>
<evidence type="ECO:0000313" key="3">
    <source>
        <dbReference type="Proteomes" id="UP001208938"/>
    </source>
</evidence>